<evidence type="ECO:0000313" key="12">
    <source>
        <dbReference type="Proteomes" id="UP000320216"/>
    </source>
</evidence>
<dbReference type="SUPFAM" id="SSF55874">
    <property type="entry name" value="ATPase domain of HSP90 chaperone/DNA topoisomerase II/histidine kinase"/>
    <property type="match status" value="1"/>
</dbReference>
<gene>
    <name evidence="11" type="ORF">FPZ11_18220</name>
</gene>
<keyword evidence="7" id="KW-0067">ATP-binding</keyword>
<protein>
    <recommendedName>
        <fullName evidence="2">histidine kinase</fullName>
        <ecNumber evidence="2">2.7.13.3</ecNumber>
    </recommendedName>
</protein>
<dbReference type="InterPro" id="IPR050482">
    <property type="entry name" value="Sensor_HK_TwoCompSys"/>
</dbReference>
<evidence type="ECO:0000313" key="11">
    <source>
        <dbReference type="EMBL" id="QDZ16423.1"/>
    </source>
</evidence>
<name>A0A5B8M7L7_9MICO</name>
<evidence type="ECO:0000256" key="4">
    <source>
        <dbReference type="ARBA" id="ARBA00022679"/>
    </source>
</evidence>
<dbReference type="InterPro" id="IPR011712">
    <property type="entry name" value="Sig_transdc_His_kin_sub3_dim/P"/>
</dbReference>
<keyword evidence="3" id="KW-0597">Phosphoprotein</keyword>
<dbReference type="OrthoDB" id="227596at2"/>
<dbReference type="GO" id="GO:0016020">
    <property type="term" value="C:membrane"/>
    <property type="evidence" value="ECO:0007669"/>
    <property type="project" value="InterPro"/>
</dbReference>
<sequence length="501" mass="52600">MPSASRRRVIGLHLRPRSAHQRSAALPQVGTVEMRRRKGGNRRARFPTSGGQTVSPVLRTIGGMTLVPPPPVAGVATPPASRTVAAPSRTRRAWALTGSIALAVLCGLLALSAGGSHDAPQGAPHGGAAGLITGYAMLGVFPMLGASVLLVWRHRAPVIVATITMGLTVVVPTTALPALVCLAAVTYARRGWLRWAFIVAAFVATVVADYWDLMGTNSALAALFDSPRQGTPAHAVLLWLVPVLAAIAVAPFAAFGMGRRLLSERDAARRDSASARHTVNALQLQVDQQRERQEIARELHDTLAADLSQVALHAGALELIVGEGDQRAVSAARVVRESTQHSLDDLRHMVRSLRDHDRAIGTGQGLGELPALIDDTLRGGLDVRAQVLVNDAASCSARVGHAAYRIVQEAISNVRRHAPGATLHLDVRGGPADGITIRCTNWLVPQSAPTSTGGGNGLTGMSERAHLVGGTFLGGVTPEGSFAITAWMPWAPSAHVEHPVG</sequence>
<feature type="transmembrane region" description="Helical" evidence="9">
    <location>
        <begin position="126"/>
        <end position="152"/>
    </location>
</feature>
<feature type="transmembrane region" description="Helical" evidence="9">
    <location>
        <begin position="192"/>
        <end position="211"/>
    </location>
</feature>
<evidence type="ECO:0000256" key="8">
    <source>
        <dbReference type="ARBA" id="ARBA00023012"/>
    </source>
</evidence>
<evidence type="ECO:0000259" key="10">
    <source>
        <dbReference type="Pfam" id="PF07730"/>
    </source>
</evidence>
<dbReference type="Pfam" id="PF07730">
    <property type="entry name" value="HisKA_3"/>
    <property type="match status" value="1"/>
</dbReference>
<organism evidence="11 12">
    <name type="scientific">Humibacter ginsenosidimutans</name>
    <dbReference type="NCBI Taxonomy" id="2599293"/>
    <lineage>
        <taxon>Bacteria</taxon>
        <taxon>Bacillati</taxon>
        <taxon>Actinomycetota</taxon>
        <taxon>Actinomycetes</taxon>
        <taxon>Micrococcales</taxon>
        <taxon>Microbacteriaceae</taxon>
        <taxon>Humibacter</taxon>
    </lineage>
</organism>
<keyword evidence="4" id="KW-0808">Transferase</keyword>
<evidence type="ECO:0000256" key="6">
    <source>
        <dbReference type="ARBA" id="ARBA00022777"/>
    </source>
</evidence>
<dbReference type="GO" id="GO:0000155">
    <property type="term" value="F:phosphorelay sensor kinase activity"/>
    <property type="evidence" value="ECO:0007669"/>
    <property type="project" value="InterPro"/>
</dbReference>
<feature type="transmembrane region" description="Helical" evidence="9">
    <location>
        <begin position="93"/>
        <end position="114"/>
    </location>
</feature>
<dbReference type="PANTHER" id="PTHR24421">
    <property type="entry name" value="NITRATE/NITRITE SENSOR PROTEIN NARX-RELATED"/>
    <property type="match status" value="1"/>
</dbReference>
<reference evidence="11 12" key="1">
    <citation type="submission" date="2019-07" db="EMBL/GenBank/DDBJ databases">
        <title>Full genome sequence of Humibacter sp. WJ7-1.</title>
        <authorList>
            <person name="Im W.-T."/>
        </authorList>
    </citation>
    <scope>NUCLEOTIDE SEQUENCE [LARGE SCALE GENOMIC DNA]</scope>
    <source>
        <strain evidence="11 12">WJ7-1</strain>
    </source>
</reference>
<keyword evidence="9" id="KW-0812">Transmembrane</keyword>
<feature type="transmembrane region" description="Helical" evidence="9">
    <location>
        <begin position="231"/>
        <end position="255"/>
    </location>
</feature>
<dbReference type="PANTHER" id="PTHR24421:SF10">
    <property type="entry name" value="NITRATE_NITRITE SENSOR PROTEIN NARQ"/>
    <property type="match status" value="1"/>
</dbReference>
<keyword evidence="9" id="KW-1133">Transmembrane helix</keyword>
<dbReference type="EMBL" id="CP042305">
    <property type="protein sequence ID" value="QDZ16423.1"/>
    <property type="molecule type" value="Genomic_DNA"/>
</dbReference>
<keyword evidence="5" id="KW-0547">Nucleotide-binding</keyword>
<evidence type="ECO:0000256" key="2">
    <source>
        <dbReference type="ARBA" id="ARBA00012438"/>
    </source>
</evidence>
<evidence type="ECO:0000256" key="1">
    <source>
        <dbReference type="ARBA" id="ARBA00000085"/>
    </source>
</evidence>
<keyword evidence="9" id="KW-0472">Membrane</keyword>
<accession>A0A5B8M7L7</accession>
<keyword evidence="12" id="KW-1185">Reference proteome</keyword>
<dbReference type="Gene3D" id="1.20.5.1930">
    <property type="match status" value="1"/>
</dbReference>
<dbReference type="InterPro" id="IPR036890">
    <property type="entry name" value="HATPase_C_sf"/>
</dbReference>
<dbReference type="CDD" id="cd16917">
    <property type="entry name" value="HATPase_UhpB-NarQ-NarX-like"/>
    <property type="match status" value="1"/>
</dbReference>
<dbReference type="AlphaFoldDB" id="A0A5B8M7L7"/>
<dbReference type="GO" id="GO:0005524">
    <property type="term" value="F:ATP binding"/>
    <property type="evidence" value="ECO:0007669"/>
    <property type="project" value="UniProtKB-KW"/>
</dbReference>
<proteinExistence type="predicted"/>
<keyword evidence="6" id="KW-0418">Kinase</keyword>
<comment type="catalytic activity">
    <reaction evidence="1">
        <text>ATP + protein L-histidine = ADP + protein N-phospho-L-histidine.</text>
        <dbReference type="EC" id="2.7.13.3"/>
    </reaction>
</comment>
<evidence type="ECO:0000256" key="3">
    <source>
        <dbReference type="ARBA" id="ARBA00022553"/>
    </source>
</evidence>
<dbReference type="EC" id="2.7.13.3" evidence="2"/>
<dbReference type="KEGG" id="huw:FPZ11_18220"/>
<evidence type="ECO:0000256" key="7">
    <source>
        <dbReference type="ARBA" id="ARBA00022840"/>
    </source>
</evidence>
<keyword evidence="8" id="KW-0902">Two-component regulatory system</keyword>
<evidence type="ECO:0000256" key="9">
    <source>
        <dbReference type="SAM" id="Phobius"/>
    </source>
</evidence>
<evidence type="ECO:0000256" key="5">
    <source>
        <dbReference type="ARBA" id="ARBA00022741"/>
    </source>
</evidence>
<dbReference type="GO" id="GO:0046983">
    <property type="term" value="F:protein dimerization activity"/>
    <property type="evidence" value="ECO:0007669"/>
    <property type="project" value="InterPro"/>
</dbReference>
<feature type="domain" description="Signal transduction histidine kinase subgroup 3 dimerisation and phosphoacceptor" evidence="10">
    <location>
        <begin position="291"/>
        <end position="356"/>
    </location>
</feature>
<dbReference type="Proteomes" id="UP000320216">
    <property type="component" value="Chromosome"/>
</dbReference>
<dbReference type="Gene3D" id="3.30.565.10">
    <property type="entry name" value="Histidine kinase-like ATPase, C-terminal domain"/>
    <property type="match status" value="1"/>
</dbReference>
<feature type="transmembrane region" description="Helical" evidence="9">
    <location>
        <begin position="158"/>
        <end position="185"/>
    </location>
</feature>